<evidence type="ECO:0000256" key="2">
    <source>
        <dbReference type="ARBA" id="ARBA00022857"/>
    </source>
</evidence>
<dbReference type="RefSeq" id="WP_378056996.1">
    <property type="nucleotide sequence ID" value="NZ_JBHSIS010000007.1"/>
</dbReference>
<dbReference type="InterPro" id="IPR050765">
    <property type="entry name" value="Riboflavin_Biosynth_HTPR"/>
</dbReference>
<keyword evidence="2" id="KW-0521">NADP</keyword>
<keyword evidence="6" id="KW-1185">Reference proteome</keyword>
<dbReference type="InterPro" id="IPR002734">
    <property type="entry name" value="RibDG_C"/>
</dbReference>
<feature type="domain" description="Bacterial bifunctional deaminase-reductase C-terminal" evidence="4">
    <location>
        <begin position="28"/>
        <end position="231"/>
    </location>
</feature>
<sequence length="251" mass="26075">MHLLSPGPSVDDRALEDLYAYPTELTRPYVQVNFVASADGAATVSGRSRGLSSPADKKVFALGRDLADVVLVGAGTALTEGYRGVKHTELRAARRSRLGLSDVPPIAVVTGRGSVDPTSPLVAHTTVPPIVLTSDAAPVEWRKAMADAGADVVVAGEDRVDPAGALDALADRDLLRVCCEGGPTLFADLIAADLVDQLCLTVAPLLTGAGAVRVADGLPAKEPLPLTLESVLSDEGFLMLRYRKATPSGSE</sequence>
<evidence type="ECO:0000259" key="4">
    <source>
        <dbReference type="Pfam" id="PF01872"/>
    </source>
</evidence>
<dbReference type="SUPFAM" id="SSF53597">
    <property type="entry name" value="Dihydrofolate reductase-like"/>
    <property type="match status" value="1"/>
</dbReference>
<keyword evidence="3" id="KW-0560">Oxidoreductase</keyword>
<dbReference type="Pfam" id="PF01872">
    <property type="entry name" value="RibD_C"/>
    <property type="match status" value="1"/>
</dbReference>
<evidence type="ECO:0000313" key="6">
    <source>
        <dbReference type="Proteomes" id="UP001595859"/>
    </source>
</evidence>
<accession>A0ABV9S175</accession>
<dbReference type="PANTHER" id="PTHR38011:SF7">
    <property type="entry name" value="2,5-DIAMINO-6-RIBOSYLAMINO-4(3H)-PYRIMIDINONE 5'-PHOSPHATE REDUCTASE"/>
    <property type="match status" value="1"/>
</dbReference>
<reference evidence="6" key="1">
    <citation type="journal article" date="2019" name="Int. J. Syst. Evol. Microbiol.">
        <title>The Global Catalogue of Microorganisms (GCM) 10K type strain sequencing project: providing services to taxonomists for standard genome sequencing and annotation.</title>
        <authorList>
            <consortium name="The Broad Institute Genomics Platform"/>
            <consortium name="The Broad Institute Genome Sequencing Center for Infectious Disease"/>
            <person name="Wu L."/>
            <person name="Ma J."/>
        </authorList>
    </citation>
    <scope>NUCLEOTIDE SEQUENCE [LARGE SCALE GENOMIC DNA]</scope>
    <source>
        <strain evidence="6">ZS-22-S1</strain>
    </source>
</reference>
<comment type="pathway">
    <text evidence="1">Cofactor biosynthesis; riboflavin biosynthesis.</text>
</comment>
<evidence type="ECO:0000256" key="3">
    <source>
        <dbReference type="ARBA" id="ARBA00023002"/>
    </source>
</evidence>
<dbReference type="EMBL" id="JBHSIS010000007">
    <property type="protein sequence ID" value="MFC4855042.1"/>
    <property type="molecule type" value="Genomic_DNA"/>
</dbReference>
<proteinExistence type="predicted"/>
<name>A0ABV9S175_9PSEU</name>
<evidence type="ECO:0000256" key="1">
    <source>
        <dbReference type="ARBA" id="ARBA00005104"/>
    </source>
</evidence>
<comment type="caution">
    <text evidence="5">The sequence shown here is derived from an EMBL/GenBank/DDBJ whole genome shotgun (WGS) entry which is preliminary data.</text>
</comment>
<dbReference type="Proteomes" id="UP001595859">
    <property type="component" value="Unassembled WGS sequence"/>
</dbReference>
<dbReference type="Gene3D" id="3.40.430.10">
    <property type="entry name" value="Dihydrofolate Reductase, subunit A"/>
    <property type="match status" value="1"/>
</dbReference>
<dbReference type="PANTHER" id="PTHR38011">
    <property type="entry name" value="DIHYDROFOLATE REDUCTASE FAMILY PROTEIN (AFU_ORTHOLOGUE AFUA_8G06820)"/>
    <property type="match status" value="1"/>
</dbReference>
<evidence type="ECO:0000313" key="5">
    <source>
        <dbReference type="EMBL" id="MFC4855042.1"/>
    </source>
</evidence>
<gene>
    <name evidence="5" type="ORF">ACFPCV_16170</name>
</gene>
<dbReference type="InterPro" id="IPR024072">
    <property type="entry name" value="DHFR-like_dom_sf"/>
</dbReference>
<organism evidence="5 6">
    <name type="scientific">Actinophytocola glycyrrhizae</name>
    <dbReference type="NCBI Taxonomy" id="2044873"/>
    <lineage>
        <taxon>Bacteria</taxon>
        <taxon>Bacillati</taxon>
        <taxon>Actinomycetota</taxon>
        <taxon>Actinomycetes</taxon>
        <taxon>Pseudonocardiales</taxon>
        <taxon>Pseudonocardiaceae</taxon>
    </lineage>
</organism>
<protein>
    <submittedName>
        <fullName evidence="5">Pyrimidine reductase family protein</fullName>
    </submittedName>
</protein>